<organism evidence="3 4">
    <name type="scientific">Xylaria flabelliformis</name>
    <dbReference type="NCBI Taxonomy" id="2512241"/>
    <lineage>
        <taxon>Eukaryota</taxon>
        <taxon>Fungi</taxon>
        <taxon>Dikarya</taxon>
        <taxon>Ascomycota</taxon>
        <taxon>Pezizomycotina</taxon>
        <taxon>Sordariomycetes</taxon>
        <taxon>Xylariomycetidae</taxon>
        <taxon>Xylariales</taxon>
        <taxon>Xylariaceae</taxon>
        <taxon>Xylaria</taxon>
    </lineage>
</organism>
<evidence type="ECO:0000313" key="3">
    <source>
        <dbReference type="EMBL" id="TRX89500.1"/>
    </source>
</evidence>
<gene>
    <name evidence="3" type="ORF">FHL15_009669</name>
</gene>
<dbReference type="Proteomes" id="UP000319160">
    <property type="component" value="Unassembled WGS sequence"/>
</dbReference>
<dbReference type="STRING" id="2512241.A0A553HNI0"/>
<feature type="region of interest" description="Disordered" evidence="2">
    <location>
        <begin position="83"/>
        <end position="106"/>
    </location>
</feature>
<comment type="caution">
    <text evidence="3">The sequence shown here is derived from an EMBL/GenBank/DDBJ whole genome shotgun (WGS) entry which is preliminary data.</text>
</comment>
<dbReference type="EMBL" id="VFLP01000067">
    <property type="protein sequence ID" value="TRX89500.1"/>
    <property type="molecule type" value="Genomic_DNA"/>
</dbReference>
<dbReference type="Pfam" id="PF11951">
    <property type="entry name" value="Fungal_trans_2"/>
    <property type="match status" value="1"/>
</dbReference>
<feature type="compositionally biased region" description="Polar residues" evidence="2">
    <location>
        <begin position="84"/>
        <end position="101"/>
    </location>
</feature>
<sequence>MAVFGCDENRPCAACMKHGVSCSLAVADSGASSPGSSTSTRPTLASDAESSFSGSSARNTGLGNALRPLRPLQLSVRPCVAPSSPLTSNNVSCSSRTLNNSDSDRRQRSPWITDLELMHHWSTVTCFTLPRGEELGHIWQVECVQLAVTDEPFMHQILAISAFHMAYLRPSHRRTYLMLASQHHGEALQGLRTKFTHDVTPESSLSTFAAAALLIIGAFATFAVNDEITGPGLQDMLDMFGLIRGMNVVLEAWRHIVVQGRFADLFVAYGSCRPMIFLEAVCEKLRNMKESIEHDERTPVISREITNFIDSIKESIRSARFPEIRLVMLWPINGHSDFLTLLHQRDAKALAILAYYCAIVHEAQRHAWYCARWGVSVAKDIKSPISSLETEVMEWPLAYMGLT</sequence>
<dbReference type="PANTHER" id="PTHR47784">
    <property type="entry name" value="STEROL UPTAKE CONTROL PROTEIN 2"/>
    <property type="match status" value="1"/>
</dbReference>
<feature type="compositionally biased region" description="Low complexity" evidence="2">
    <location>
        <begin position="30"/>
        <end position="57"/>
    </location>
</feature>
<name>A0A553HNI0_9PEZI</name>
<keyword evidence="4" id="KW-1185">Reference proteome</keyword>
<dbReference type="AlphaFoldDB" id="A0A553HNI0"/>
<feature type="region of interest" description="Disordered" evidence="2">
    <location>
        <begin position="30"/>
        <end position="58"/>
    </location>
</feature>
<dbReference type="InterPro" id="IPR053157">
    <property type="entry name" value="Sterol_Uptake_Regulator"/>
</dbReference>
<accession>A0A553HNI0</accession>
<dbReference type="InterPro" id="IPR021858">
    <property type="entry name" value="Fun_TF"/>
</dbReference>
<dbReference type="OrthoDB" id="3546279at2759"/>
<evidence type="ECO:0000256" key="2">
    <source>
        <dbReference type="SAM" id="MobiDB-lite"/>
    </source>
</evidence>
<proteinExistence type="predicted"/>
<reference evidence="4" key="1">
    <citation type="submission" date="2019-06" db="EMBL/GenBank/DDBJ databases">
        <title>Draft genome sequence of the griseofulvin-producing fungus Xylaria cubensis strain G536.</title>
        <authorList>
            <person name="Mead M.E."/>
            <person name="Raja H.A."/>
            <person name="Steenwyk J.L."/>
            <person name="Knowles S.L."/>
            <person name="Oberlies N.H."/>
            <person name="Rokas A."/>
        </authorList>
    </citation>
    <scope>NUCLEOTIDE SEQUENCE [LARGE SCALE GENOMIC DNA]</scope>
    <source>
        <strain evidence="4">G536</strain>
    </source>
</reference>
<protein>
    <recommendedName>
        <fullName evidence="5">Zn(2)-C6 fungal-type domain-containing protein</fullName>
    </recommendedName>
</protein>
<evidence type="ECO:0008006" key="5">
    <source>
        <dbReference type="Google" id="ProtNLM"/>
    </source>
</evidence>
<dbReference type="GO" id="GO:0001228">
    <property type="term" value="F:DNA-binding transcription activator activity, RNA polymerase II-specific"/>
    <property type="evidence" value="ECO:0007669"/>
    <property type="project" value="TreeGrafter"/>
</dbReference>
<evidence type="ECO:0000313" key="4">
    <source>
        <dbReference type="Proteomes" id="UP000319160"/>
    </source>
</evidence>
<keyword evidence="1" id="KW-0539">Nucleus</keyword>
<evidence type="ECO:0000256" key="1">
    <source>
        <dbReference type="ARBA" id="ARBA00023242"/>
    </source>
</evidence>
<dbReference type="PANTHER" id="PTHR47784:SF5">
    <property type="entry name" value="STEROL UPTAKE CONTROL PROTEIN 2"/>
    <property type="match status" value="1"/>
</dbReference>